<dbReference type="EMBL" id="KV425900">
    <property type="protein sequence ID" value="KZW00511.1"/>
    <property type="molecule type" value="Genomic_DNA"/>
</dbReference>
<sequence length="213" mass="23860">MPMMLFAGADVSVTLKGRLIRGGTIEGFVMPYEQPLEAELAYASTGTKMQGIEQLQALVLRMHAKAFSTAISNPTTEATAPRERTTAYQSPWRCRSTKLPLCKQDDLYALGVSESGRSGMARLPFDPEKHEYLDQDIADGLQPNLDEVDDATVRGLIERYLKLRQTLRLSEDSERPVPSKTADPKRRLLLTKHATHCPETWSISILQTRLPNF</sequence>
<dbReference type="Proteomes" id="UP000077266">
    <property type="component" value="Unassembled WGS sequence"/>
</dbReference>
<organism evidence="1 2">
    <name type="scientific">Exidia glandulosa HHB12029</name>
    <dbReference type="NCBI Taxonomy" id="1314781"/>
    <lineage>
        <taxon>Eukaryota</taxon>
        <taxon>Fungi</taxon>
        <taxon>Dikarya</taxon>
        <taxon>Basidiomycota</taxon>
        <taxon>Agaricomycotina</taxon>
        <taxon>Agaricomycetes</taxon>
        <taxon>Auriculariales</taxon>
        <taxon>Exidiaceae</taxon>
        <taxon>Exidia</taxon>
    </lineage>
</organism>
<name>A0A165NBM9_EXIGL</name>
<evidence type="ECO:0000313" key="1">
    <source>
        <dbReference type="EMBL" id="KZW00511.1"/>
    </source>
</evidence>
<evidence type="ECO:0000313" key="2">
    <source>
        <dbReference type="Proteomes" id="UP000077266"/>
    </source>
</evidence>
<gene>
    <name evidence="1" type="ORF">EXIGLDRAFT_830668</name>
</gene>
<dbReference type="OrthoDB" id="1668230at2759"/>
<protein>
    <submittedName>
        <fullName evidence="1">Uncharacterized protein</fullName>
    </submittedName>
</protein>
<dbReference type="AlphaFoldDB" id="A0A165NBM9"/>
<accession>A0A165NBM9</accession>
<dbReference type="InParanoid" id="A0A165NBM9"/>
<keyword evidence="2" id="KW-1185">Reference proteome</keyword>
<proteinExistence type="predicted"/>
<reference evidence="1 2" key="1">
    <citation type="journal article" date="2016" name="Mol. Biol. Evol.">
        <title>Comparative Genomics of Early-Diverging Mushroom-Forming Fungi Provides Insights into the Origins of Lignocellulose Decay Capabilities.</title>
        <authorList>
            <person name="Nagy L.G."/>
            <person name="Riley R."/>
            <person name="Tritt A."/>
            <person name="Adam C."/>
            <person name="Daum C."/>
            <person name="Floudas D."/>
            <person name="Sun H."/>
            <person name="Yadav J.S."/>
            <person name="Pangilinan J."/>
            <person name="Larsson K.H."/>
            <person name="Matsuura K."/>
            <person name="Barry K."/>
            <person name="Labutti K."/>
            <person name="Kuo R."/>
            <person name="Ohm R.A."/>
            <person name="Bhattacharya S.S."/>
            <person name="Shirouzu T."/>
            <person name="Yoshinaga Y."/>
            <person name="Martin F.M."/>
            <person name="Grigoriev I.V."/>
            <person name="Hibbett D.S."/>
        </authorList>
    </citation>
    <scope>NUCLEOTIDE SEQUENCE [LARGE SCALE GENOMIC DNA]</scope>
    <source>
        <strain evidence="1 2">HHB12029</strain>
    </source>
</reference>